<comment type="caution">
    <text evidence="3">The sequence shown here is derived from an EMBL/GenBank/DDBJ whole genome shotgun (WGS) entry which is preliminary data.</text>
</comment>
<sequence>MYHLTIYIWDGESDNVYHLLDYVQHCGEHHVSLFFLRKKNAQLAQMKNVYVFDYPERITAEWINGIHNIAQKINAVSVRIHSLIKASATINLPLIQAFQPEIANGARVALFLYERDFNDLAWRQEFNNLLSKGLRVSEHINRLKSAITRQNGEWHAAWHYLLGSVVETHYIFHDLYKNTHTSFFSSSRFAYLSQQHQQLDHTQKMKLLSLLGVNHHTLDLVKQICAQKQSLFFIDDGVDYPLGEQDKDACLLQELLAQKTECVFLINYTGNIDAQRSPGMTFIRLPDSVTPELLALMGIVAPQIYGVCSLSLFAFNDNRVKKVFFHEHKQFADNIRLRHFLRAHCQNTVACHYLNETLNRLEKQDTEPHFFYLGESMGDALFAIGSLNALRDELSGQFILLAPTIYHKLLALCPYVDAVWDREQLEPTMKEAIYMATVQGRYHQPCSGKHIFATKHQIDSILETYPKRHFPPQKKEIVLSLDSIDKRNVDRFLRNNHLMNNVVLIHPNEGVPNRTWPQASWEALIERFVQDGWSVVLIGANTNFYSHKKTVEIENKRVFNAIDQFSMGETVYLMTRASLLVACDSGPVALAAATDIAICALYSVVPGEYRLPFRHGVAGWNALAVNLSCQYTHCAKDYPRDTRGTFDAWCPNDKSYTCIRQYSVDDFYHGITQFLHSKKYIRPLRDEIMSIQ</sequence>
<proteinExistence type="predicted"/>
<gene>
    <name evidence="3" type="ORF">JD854_RS12885</name>
</gene>
<dbReference type="InterPro" id="IPR043078">
    <property type="entry name" value="Sialyltransferase_N"/>
</dbReference>
<dbReference type="EMBL" id="DACYAJ020000014">
    <property type="protein sequence ID" value="HCD1255940.1"/>
    <property type="molecule type" value="Genomic_DNA"/>
</dbReference>
<evidence type="ECO:0008006" key="5">
    <source>
        <dbReference type="Google" id="ProtNLM"/>
    </source>
</evidence>
<dbReference type="InterPro" id="IPR051199">
    <property type="entry name" value="LPS_LOS_Heptosyltrfase"/>
</dbReference>
<evidence type="ECO:0000313" key="3">
    <source>
        <dbReference type="EMBL" id="HCD1255940.1"/>
    </source>
</evidence>
<dbReference type="PANTHER" id="PTHR30160:SF1">
    <property type="entry name" value="LIPOPOLYSACCHARIDE 1,2-N-ACETYLGLUCOSAMINETRANSFERASE-RELATED"/>
    <property type="match status" value="1"/>
</dbReference>
<keyword evidence="2" id="KW-0808">Transferase</keyword>
<dbReference type="GO" id="GO:0009244">
    <property type="term" value="P:lipopolysaccharide core region biosynthetic process"/>
    <property type="evidence" value="ECO:0007669"/>
    <property type="project" value="TreeGrafter"/>
</dbReference>
<dbReference type="Gene3D" id="3.40.50.11120">
    <property type="entry name" value="Sialyltransferase, N-terminal GT-B Rossman nucleotide-binding domain"/>
    <property type="match status" value="1"/>
</dbReference>
<evidence type="ECO:0000256" key="1">
    <source>
        <dbReference type="ARBA" id="ARBA00022676"/>
    </source>
</evidence>
<protein>
    <recommendedName>
        <fullName evidence="5">Glycosyltransferase family 9 protein</fullName>
    </recommendedName>
</protein>
<dbReference type="GO" id="GO:0005829">
    <property type="term" value="C:cytosol"/>
    <property type="evidence" value="ECO:0007669"/>
    <property type="project" value="TreeGrafter"/>
</dbReference>
<dbReference type="InterPro" id="IPR002201">
    <property type="entry name" value="Glyco_trans_9"/>
</dbReference>
<dbReference type="Proteomes" id="UP000862426">
    <property type="component" value="Unassembled WGS sequence"/>
</dbReference>
<name>A0A9C7QND2_CITAM</name>
<accession>A0A9C7QND2</accession>
<dbReference type="Gene3D" id="3.40.50.2000">
    <property type="entry name" value="Glycogen Phosphorylase B"/>
    <property type="match status" value="1"/>
</dbReference>
<reference evidence="3" key="2">
    <citation type="submission" date="2022-05" db="EMBL/GenBank/DDBJ databases">
        <authorList>
            <consortium name="NCBI Pathogen Detection Project"/>
        </authorList>
    </citation>
    <scope>NUCLEOTIDE SEQUENCE</scope>
    <source>
        <strain evidence="3">CAV1698</strain>
    </source>
</reference>
<dbReference type="Pfam" id="PF01075">
    <property type="entry name" value="Glyco_transf_9"/>
    <property type="match status" value="1"/>
</dbReference>
<evidence type="ECO:0000313" key="4">
    <source>
        <dbReference type="Proteomes" id="UP000862426"/>
    </source>
</evidence>
<reference evidence="3" key="1">
    <citation type="journal article" date="2018" name="Genome Biol.">
        <title>SKESA: strategic k-mer extension for scrupulous assemblies.</title>
        <authorList>
            <person name="Souvorov A."/>
            <person name="Agarwala R."/>
            <person name="Lipman D.J."/>
        </authorList>
    </citation>
    <scope>NUCLEOTIDE SEQUENCE</scope>
    <source>
        <strain evidence="3">CAV1698</strain>
    </source>
</reference>
<keyword evidence="1" id="KW-0328">Glycosyltransferase</keyword>
<dbReference type="CDD" id="cd03789">
    <property type="entry name" value="GT9_LPS_heptosyltransferase"/>
    <property type="match status" value="1"/>
</dbReference>
<evidence type="ECO:0000256" key="2">
    <source>
        <dbReference type="ARBA" id="ARBA00022679"/>
    </source>
</evidence>
<dbReference type="PANTHER" id="PTHR30160">
    <property type="entry name" value="TETRAACYLDISACCHARIDE 4'-KINASE-RELATED"/>
    <property type="match status" value="1"/>
</dbReference>
<dbReference type="AlphaFoldDB" id="A0A9C7QND2"/>
<organism evidence="3 4">
    <name type="scientific">Citrobacter amalonaticus</name>
    <dbReference type="NCBI Taxonomy" id="35703"/>
    <lineage>
        <taxon>Bacteria</taxon>
        <taxon>Pseudomonadati</taxon>
        <taxon>Pseudomonadota</taxon>
        <taxon>Gammaproteobacteria</taxon>
        <taxon>Enterobacterales</taxon>
        <taxon>Enterobacteriaceae</taxon>
        <taxon>Citrobacter</taxon>
    </lineage>
</organism>
<dbReference type="GO" id="GO:0008713">
    <property type="term" value="F:ADP-heptose-lipopolysaccharide heptosyltransferase activity"/>
    <property type="evidence" value="ECO:0007669"/>
    <property type="project" value="TreeGrafter"/>
</dbReference>
<dbReference type="SUPFAM" id="SSF53756">
    <property type="entry name" value="UDP-Glycosyltransferase/glycogen phosphorylase"/>
    <property type="match status" value="1"/>
</dbReference>